<dbReference type="AlphaFoldDB" id="A0A9D1ML52"/>
<reference evidence="2" key="2">
    <citation type="journal article" date="2021" name="PeerJ">
        <title>Extensive microbial diversity within the chicken gut microbiome revealed by metagenomics and culture.</title>
        <authorList>
            <person name="Gilroy R."/>
            <person name="Ravi A."/>
            <person name="Getino M."/>
            <person name="Pursley I."/>
            <person name="Horton D.L."/>
            <person name="Alikhan N.F."/>
            <person name="Baker D."/>
            <person name="Gharbi K."/>
            <person name="Hall N."/>
            <person name="Watson M."/>
            <person name="Adriaenssens E.M."/>
            <person name="Foster-Nyarko E."/>
            <person name="Jarju S."/>
            <person name="Secka A."/>
            <person name="Antonio M."/>
            <person name="Oren A."/>
            <person name="Chaudhuri R.R."/>
            <person name="La Ragione R."/>
            <person name="Hildebrand F."/>
            <person name="Pallen M.J."/>
        </authorList>
    </citation>
    <scope>NUCLEOTIDE SEQUENCE</scope>
    <source>
        <strain evidence="2">CHK195-12923</strain>
    </source>
</reference>
<comment type="caution">
    <text evidence="2">The sequence shown here is derived from an EMBL/GenBank/DDBJ whole genome shotgun (WGS) entry which is preliminary data.</text>
</comment>
<organism evidence="2 3">
    <name type="scientific">Candidatus Coproplasma excrementigallinarum</name>
    <dbReference type="NCBI Taxonomy" id="2840747"/>
    <lineage>
        <taxon>Bacteria</taxon>
        <taxon>Bacillati</taxon>
        <taxon>Bacillota</taxon>
        <taxon>Clostridia</taxon>
        <taxon>Eubacteriales</taxon>
        <taxon>Candidatus Coproplasma</taxon>
    </lineage>
</organism>
<reference evidence="2" key="1">
    <citation type="submission" date="2020-10" db="EMBL/GenBank/DDBJ databases">
        <authorList>
            <person name="Gilroy R."/>
        </authorList>
    </citation>
    <scope>NUCLEOTIDE SEQUENCE</scope>
    <source>
        <strain evidence="2">CHK195-12923</strain>
    </source>
</reference>
<dbReference type="InterPro" id="IPR036163">
    <property type="entry name" value="HMA_dom_sf"/>
</dbReference>
<evidence type="ECO:0000313" key="2">
    <source>
        <dbReference type="EMBL" id="HIU62088.1"/>
    </source>
</evidence>
<dbReference type="CDD" id="cd00371">
    <property type="entry name" value="HMA"/>
    <property type="match status" value="1"/>
</dbReference>
<accession>A0A9D1ML52</accession>
<dbReference type="Proteomes" id="UP000824110">
    <property type="component" value="Unassembled WGS sequence"/>
</dbReference>
<dbReference type="InterPro" id="IPR006121">
    <property type="entry name" value="HMA_dom"/>
</dbReference>
<evidence type="ECO:0000259" key="1">
    <source>
        <dbReference type="PROSITE" id="PS50846"/>
    </source>
</evidence>
<dbReference type="PROSITE" id="PS50846">
    <property type="entry name" value="HMA_2"/>
    <property type="match status" value="1"/>
</dbReference>
<protein>
    <submittedName>
        <fullName evidence="2">Heavy-metal-associated domain-containing protein</fullName>
    </submittedName>
</protein>
<feature type="domain" description="HMA" evidence="1">
    <location>
        <begin position="2"/>
        <end position="67"/>
    </location>
</feature>
<dbReference type="SUPFAM" id="SSF55008">
    <property type="entry name" value="HMA, heavy metal-associated domain"/>
    <property type="match status" value="1"/>
</dbReference>
<name>A0A9D1ML52_9FIRM</name>
<dbReference type="EMBL" id="DVNE01000058">
    <property type="protein sequence ID" value="HIU62088.1"/>
    <property type="molecule type" value="Genomic_DNA"/>
</dbReference>
<evidence type="ECO:0000313" key="3">
    <source>
        <dbReference type="Proteomes" id="UP000824110"/>
    </source>
</evidence>
<dbReference type="GO" id="GO:0046872">
    <property type="term" value="F:metal ion binding"/>
    <property type="evidence" value="ECO:0007669"/>
    <property type="project" value="InterPro"/>
</dbReference>
<proteinExistence type="predicted"/>
<gene>
    <name evidence="2" type="ORF">IAB69_05535</name>
</gene>
<dbReference type="Gene3D" id="3.30.70.100">
    <property type="match status" value="1"/>
</dbReference>
<sequence length="93" mass="10698">MKRVVLAVEGMHCDICELHVNDIVRRAARVNRVKSSRLKDRTEVICEDFVDEGVLKSAIEEQGYIVLDVRSEPYAERGIRRSRFKSGRVLTHS</sequence>